<comment type="caution">
    <text evidence="2">The sequence shown here is derived from an EMBL/GenBank/DDBJ whole genome shotgun (WGS) entry which is preliminary data.</text>
</comment>
<sequence>MHDVPSDLSTISKIVRRGNAFPIFLYYEHSLENVLGWQGFVSARIEFLFIHPLRPGVHVLDTEGKEIWLKFKYERLGEFCFRCGVILHPTFKCKNEKRPNEGKELPEDDSYGPWIWAREVYGKHYSGQKSFTRTTQQAPLDAADASGDWMPPQEDAEVRTPMDTQGKMKYGTDPSLSPITEAAQKHHKEVVHTVAQIVEELDTNTPVQNSAAKPS</sequence>
<dbReference type="InterPro" id="IPR025836">
    <property type="entry name" value="Zn_knuckle_CX2CX4HX4C"/>
</dbReference>
<reference evidence="2" key="1">
    <citation type="submission" date="2022-02" db="EMBL/GenBank/DDBJ databases">
        <authorList>
            <person name="Henning P.M."/>
            <person name="McCubbin A.G."/>
            <person name="Shore J.S."/>
        </authorList>
    </citation>
    <scope>NUCLEOTIDE SEQUENCE</scope>
    <source>
        <strain evidence="2">F60SS</strain>
        <tissue evidence="2">Leaves</tissue>
    </source>
</reference>
<accession>A0A9Q0G7H5</accession>
<dbReference type="AlphaFoldDB" id="A0A9Q0G7H5"/>
<keyword evidence="3" id="KW-1185">Reference proteome</keyword>
<dbReference type="EMBL" id="JAKUCV010001820">
    <property type="protein sequence ID" value="KAJ4844984.1"/>
    <property type="molecule type" value="Genomic_DNA"/>
</dbReference>
<evidence type="ECO:0000313" key="3">
    <source>
        <dbReference type="Proteomes" id="UP001141552"/>
    </source>
</evidence>
<evidence type="ECO:0000313" key="2">
    <source>
        <dbReference type="EMBL" id="KAJ4844984.1"/>
    </source>
</evidence>
<reference evidence="2" key="2">
    <citation type="journal article" date="2023" name="Plants (Basel)">
        <title>Annotation of the Turnera subulata (Passifloraceae) Draft Genome Reveals the S-Locus Evolved after the Divergence of Turneroideae from Passifloroideae in a Stepwise Manner.</title>
        <authorList>
            <person name="Henning P.M."/>
            <person name="Roalson E.H."/>
            <person name="Mir W."/>
            <person name="McCubbin A.G."/>
            <person name="Shore J.S."/>
        </authorList>
    </citation>
    <scope>NUCLEOTIDE SEQUENCE</scope>
    <source>
        <strain evidence="2">F60SS</strain>
    </source>
</reference>
<evidence type="ECO:0000259" key="1">
    <source>
        <dbReference type="Pfam" id="PF14392"/>
    </source>
</evidence>
<feature type="domain" description="Zinc knuckle CX2CX4HX4C" evidence="1">
    <location>
        <begin position="51"/>
        <end position="94"/>
    </location>
</feature>
<dbReference type="Proteomes" id="UP001141552">
    <property type="component" value="Unassembled WGS sequence"/>
</dbReference>
<proteinExistence type="predicted"/>
<gene>
    <name evidence="2" type="ORF">Tsubulata_047373</name>
</gene>
<name>A0A9Q0G7H5_9ROSI</name>
<organism evidence="2 3">
    <name type="scientific">Turnera subulata</name>
    <dbReference type="NCBI Taxonomy" id="218843"/>
    <lineage>
        <taxon>Eukaryota</taxon>
        <taxon>Viridiplantae</taxon>
        <taxon>Streptophyta</taxon>
        <taxon>Embryophyta</taxon>
        <taxon>Tracheophyta</taxon>
        <taxon>Spermatophyta</taxon>
        <taxon>Magnoliopsida</taxon>
        <taxon>eudicotyledons</taxon>
        <taxon>Gunneridae</taxon>
        <taxon>Pentapetalae</taxon>
        <taxon>rosids</taxon>
        <taxon>fabids</taxon>
        <taxon>Malpighiales</taxon>
        <taxon>Passifloraceae</taxon>
        <taxon>Turnera</taxon>
    </lineage>
</organism>
<protein>
    <recommendedName>
        <fullName evidence="1">Zinc knuckle CX2CX4HX4C domain-containing protein</fullName>
    </recommendedName>
</protein>
<dbReference type="Pfam" id="PF14392">
    <property type="entry name" value="zf-CCHC_4"/>
    <property type="match status" value="1"/>
</dbReference>